<dbReference type="OMA" id="LWWDRLF"/>
<dbReference type="Proteomes" id="UP000019118">
    <property type="component" value="Unassembled WGS sequence"/>
</dbReference>
<keyword evidence="4" id="KW-0963">Cytoplasm</keyword>
<dbReference type="InterPro" id="IPR025934">
    <property type="entry name" value="NudC_N_dom"/>
</dbReference>
<evidence type="ECO:0000256" key="3">
    <source>
        <dbReference type="ARBA" id="ARBA00017641"/>
    </source>
</evidence>
<evidence type="ECO:0000313" key="8">
    <source>
        <dbReference type="EMBL" id="ENN77709.1"/>
    </source>
</evidence>
<sequence>MSESQGTVHDDALFSILKDCKTLPVFLDHIFGFLHRRTDFYHEAPEPKSPVGLPKGLAEHLVKHAYFKWIRKQIEKPIIYDESEIPEAVVEEIVISEDQAEEITMDFGHLNLDNPALLQPGMLSKNELNLKFTQSESYNGSAFEHYCWSQTIKDLDITLKVPENATSKNLKVSIFSNKIEVKMKDIALLQGELYKKCKYNEAIWSLDRQKLQIHLDKCLEEWWNCLILSEDRLDLSTLDCSRPFEDLPEDAQAKIEELGWNQERKRLGLPTSDELAKQELLRKAWAAEGSPFTGPFDPTQVAFHS</sequence>
<dbReference type="PANTHER" id="PTHR12356">
    <property type="entry name" value="NUCLEAR MOVEMENT PROTEIN NUDC"/>
    <property type="match status" value="1"/>
</dbReference>
<dbReference type="SUPFAM" id="SSF49764">
    <property type="entry name" value="HSP20-like chaperones"/>
    <property type="match status" value="1"/>
</dbReference>
<dbReference type="CDD" id="cd06467">
    <property type="entry name" value="p23_NUDC_like"/>
    <property type="match status" value="1"/>
</dbReference>
<dbReference type="EnsemblMetazoa" id="XM_019903422.1">
    <property type="protein sequence ID" value="XP_019758981.1"/>
    <property type="gene ID" value="LOC109536942"/>
</dbReference>
<comment type="subcellular location">
    <subcellularLocation>
        <location evidence="1">Cytoplasm</location>
    </subcellularLocation>
</comment>
<dbReference type="InterPro" id="IPR008978">
    <property type="entry name" value="HSP20-like_chaperone"/>
</dbReference>
<dbReference type="GO" id="GO:0006457">
    <property type="term" value="P:protein folding"/>
    <property type="evidence" value="ECO:0007669"/>
    <property type="project" value="TreeGrafter"/>
</dbReference>
<organism evidence="8">
    <name type="scientific">Dendroctonus ponderosae</name>
    <name type="common">Mountain pine beetle</name>
    <dbReference type="NCBI Taxonomy" id="77166"/>
    <lineage>
        <taxon>Eukaryota</taxon>
        <taxon>Metazoa</taxon>
        <taxon>Ecdysozoa</taxon>
        <taxon>Arthropoda</taxon>
        <taxon>Hexapoda</taxon>
        <taxon>Insecta</taxon>
        <taxon>Pterygota</taxon>
        <taxon>Neoptera</taxon>
        <taxon>Endopterygota</taxon>
        <taxon>Coleoptera</taxon>
        <taxon>Polyphaga</taxon>
        <taxon>Cucujiformia</taxon>
        <taxon>Curculionidae</taxon>
        <taxon>Scolytinae</taxon>
        <taxon>Dendroctonus</taxon>
    </lineage>
</organism>
<dbReference type="PANTHER" id="PTHR12356:SF3">
    <property type="entry name" value="NUCLEAR MIGRATION PROTEIN NUDC"/>
    <property type="match status" value="1"/>
</dbReference>
<reference evidence="8 10" key="1">
    <citation type="journal article" date="2013" name="Genome Biol.">
        <title>Draft genome of the mountain pine beetle, Dendroctonus ponderosae Hopkins, a major forest pest.</title>
        <authorList>
            <person name="Keeling C.I."/>
            <person name="Yuen M.M."/>
            <person name="Liao N.Y."/>
            <person name="Docking T.R."/>
            <person name="Chan S.K."/>
            <person name="Taylor G.A."/>
            <person name="Palmquist D.L."/>
            <person name="Jackman S.D."/>
            <person name="Nguyen A."/>
            <person name="Li M."/>
            <person name="Henderson H."/>
            <person name="Janes J.K."/>
            <person name="Zhao Y."/>
            <person name="Pandoh P."/>
            <person name="Moore R."/>
            <person name="Sperling F.A."/>
            <person name="Huber D.P."/>
            <person name="Birol I."/>
            <person name="Jones S.J."/>
            <person name="Bohlmann J."/>
        </authorList>
    </citation>
    <scope>NUCLEOTIDE SEQUENCE</scope>
</reference>
<dbReference type="GO" id="GO:0051082">
    <property type="term" value="F:unfolded protein binding"/>
    <property type="evidence" value="ECO:0007669"/>
    <property type="project" value="TreeGrafter"/>
</dbReference>
<dbReference type="Gene3D" id="2.60.40.790">
    <property type="match status" value="1"/>
</dbReference>
<dbReference type="HOGENOM" id="CLU_047332_0_1_1"/>
<keyword evidence="5" id="KW-0597">Phosphoprotein</keyword>
<dbReference type="GO" id="GO:0005737">
    <property type="term" value="C:cytoplasm"/>
    <property type="evidence" value="ECO:0007669"/>
    <property type="project" value="UniProtKB-SubCell"/>
</dbReference>
<keyword evidence="10" id="KW-1185">Reference proteome</keyword>
<dbReference type="EMBL" id="KB740939">
    <property type="protein sequence ID" value="ENN77709.1"/>
    <property type="molecule type" value="Genomic_DNA"/>
</dbReference>
<evidence type="ECO:0000256" key="4">
    <source>
        <dbReference type="ARBA" id="ARBA00022490"/>
    </source>
</evidence>
<name>N6TBQ0_DENPD</name>
<dbReference type="Pfam" id="PF14050">
    <property type="entry name" value="Nudc_N"/>
    <property type="match status" value="1"/>
</dbReference>
<dbReference type="AlphaFoldDB" id="N6TBQ0"/>
<dbReference type="InterPro" id="IPR007052">
    <property type="entry name" value="CS_dom"/>
</dbReference>
<reference evidence="9" key="2">
    <citation type="submission" date="2024-08" db="UniProtKB">
        <authorList>
            <consortium name="EnsemblMetazoa"/>
        </authorList>
    </citation>
    <scope>IDENTIFICATION</scope>
</reference>
<evidence type="ECO:0000256" key="6">
    <source>
        <dbReference type="ARBA" id="ARBA00030427"/>
    </source>
</evidence>
<evidence type="ECO:0000256" key="1">
    <source>
        <dbReference type="ARBA" id="ARBA00004496"/>
    </source>
</evidence>
<evidence type="ECO:0000256" key="5">
    <source>
        <dbReference type="ARBA" id="ARBA00022553"/>
    </source>
</evidence>
<feature type="non-terminal residue" evidence="8">
    <location>
        <position position="1"/>
    </location>
</feature>
<dbReference type="InterPro" id="IPR037898">
    <property type="entry name" value="NudC_fam"/>
</dbReference>
<evidence type="ECO:0000259" key="7">
    <source>
        <dbReference type="PROSITE" id="PS51203"/>
    </source>
</evidence>
<accession>N6TBQ0</accession>
<evidence type="ECO:0000313" key="9">
    <source>
        <dbReference type="EnsemblMetazoa" id="XP_019758981.1"/>
    </source>
</evidence>
<protein>
    <recommendedName>
        <fullName evidence="3">Nuclear migration protein nudC</fullName>
    </recommendedName>
    <alternativeName>
        <fullName evidence="6">Nuclear distribution protein C homolog</fullName>
    </alternativeName>
</protein>
<dbReference type="KEGG" id="dpa:109536942"/>
<dbReference type="Pfam" id="PF04969">
    <property type="entry name" value="CS"/>
    <property type="match status" value="1"/>
</dbReference>
<comment type="similarity">
    <text evidence="2">Belongs to the nudC family.</text>
</comment>
<evidence type="ECO:0000313" key="10">
    <source>
        <dbReference type="Proteomes" id="UP000019118"/>
    </source>
</evidence>
<gene>
    <name evidence="9" type="primary">109536942</name>
    <name evidence="8" type="ORF">YQE_05781</name>
</gene>
<feature type="domain" description="CS" evidence="7">
    <location>
        <begin position="141"/>
        <end position="227"/>
    </location>
</feature>
<dbReference type="PROSITE" id="PS51203">
    <property type="entry name" value="CS"/>
    <property type="match status" value="1"/>
</dbReference>
<evidence type="ECO:0000256" key="2">
    <source>
        <dbReference type="ARBA" id="ARBA00010513"/>
    </source>
</evidence>
<proteinExistence type="inferred from homology"/>
<dbReference type="OrthoDB" id="515366at2759"/>